<feature type="compositionally biased region" description="Polar residues" evidence="2">
    <location>
        <begin position="110"/>
        <end position="127"/>
    </location>
</feature>
<keyword evidence="1" id="KW-0175">Coiled coil</keyword>
<feature type="compositionally biased region" description="Polar residues" evidence="2">
    <location>
        <begin position="420"/>
        <end position="430"/>
    </location>
</feature>
<feature type="region of interest" description="Disordered" evidence="2">
    <location>
        <begin position="1"/>
        <end position="77"/>
    </location>
</feature>
<evidence type="ECO:0000256" key="2">
    <source>
        <dbReference type="SAM" id="MobiDB-lite"/>
    </source>
</evidence>
<comment type="caution">
    <text evidence="3">The sequence shown here is derived from an EMBL/GenBank/DDBJ whole genome shotgun (WGS) entry which is preliminary data.</text>
</comment>
<feature type="region of interest" description="Disordered" evidence="2">
    <location>
        <begin position="91"/>
        <end position="141"/>
    </location>
</feature>
<feature type="coiled-coil region" evidence="1">
    <location>
        <begin position="567"/>
        <end position="700"/>
    </location>
</feature>
<proteinExistence type="predicted"/>
<feature type="compositionally biased region" description="Basic and acidic residues" evidence="2">
    <location>
        <begin position="34"/>
        <end position="57"/>
    </location>
</feature>
<protein>
    <submittedName>
        <fullName evidence="3">Uncharacterized protein</fullName>
    </submittedName>
</protein>
<evidence type="ECO:0000313" key="4">
    <source>
        <dbReference type="Proteomes" id="UP001295684"/>
    </source>
</evidence>
<dbReference type="EMBL" id="CAMPGE010020297">
    <property type="protein sequence ID" value="CAI2378558.1"/>
    <property type="molecule type" value="Genomic_DNA"/>
</dbReference>
<dbReference type="AlphaFoldDB" id="A0AAD1XTC7"/>
<feature type="region of interest" description="Disordered" evidence="2">
    <location>
        <begin position="951"/>
        <end position="976"/>
    </location>
</feature>
<feature type="compositionally biased region" description="Basic and acidic residues" evidence="2">
    <location>
        <begin position="1"/>
        <end position="10"/>
    </location>
</feature>
<feature type="compositionally biased region" description="Basic residues" evidence="2">
    <location>
        <begin position="1001"/>
        <end position="1010"/>
    </location>
</feature>
<organism evidence="3 4">
    <name type="scientific">Euplotes crassus</name>
    <dbReference type="NCBI Taxonomy" id="5936"/>
    <lineage>
        <taxon>Eukaryota</taxon>
        <taxon>Sar</taxon>
        <taxon>Alveolata</taxon>
        <taxon>Ciliophora</taxon>
        <taxon>Intramacronucleata</taxon>
        <taxon>Spirotrichea</taxon>
        <taxon>Hypotrichia</taxon>
        <taxon>Euplotida</taxon>
        <taxon>Euplotidae</taxon>
        <taxon>Moneuplotes</taxon>
    </lineage>
</organism>
<accession>A0AAD1XTC7</accession>
<reference evidence="3" key="1">
    <citation type="submission" date="2023-07" db="EMBL/GenBank/DDBJ databases">
        <authorList>
            <consortium name="AG Swart"/>
            <person name="Singh M."/>
            <person name="Singh A."/>
            <person name="Seah K."/>
            <person name="Emmerich C."/>
        </authorList>
    </citation>
    <scope>NUCLEOTIDE SEQUENCE</scope>
    <source>
        <strain evidence="3">DP1</strain>
    </source>
</reference>
<gene>
    <name evidence="3" type="ORF">ECRASSUSDP1_LOCUS19955</name>
</gene>
<keyword evidence="4" id="KW-1185">Reference proteome</keyword>
<evidence type="ECO:0000256" key="1">
    <source>
        <dbReference type="SAM" id="Coils"/>
    </source>
</evidence>
<evidence type="ECO:0000313" key="3">
    <source>
        <dbReference type="EMBL" id="CAI2378558.1"/>
    </source>
</evidence>
<feature type="region of interest" description="Disordered" evidence="2">
    <location>
        <begin position="988"/>
        <end position="1031"/>
    </location>
</feature>
<feature type="compositionally biased region" description="Basic and acidic residues" evidence="2">
    <location>
        <begin position="444"/>
        <end position="454"/>
    </location>
</feature>
<feature type="region of interest" description="Disordered" evidence="2">
    <location>
        <begin position="240"/>
        <end position="263"/>
    </location>
</feature>
<feature type="compositionally biased region" description="Basic and acidic residues" evidence="2">
    <location>
        <begin position="131"/>
        <end position="141"/>
    </location>
</feature>
<name>A0AAD1XTC7_EUPCR</name>
<sequence>METQSKRLKNESIGSNYTFRDKEGRLMNTNEKGSSTDRDPHDEYESETFDREDERDSSSQSQTNEEQPSMITESELKSIDLNVLGECYVPSSDLFSDSKENDINEENDGEVSQQSQTENHPKTNTRNYEIINKRNKDGEKINSMDSQKINSMLQKSIDNFIYETEDILRSKPPSKAGYNTNSGKGHQDQAEFEKNIRNYNSQQPNMPRSLSQKYNYKKAPIGDPDVKYVHASPMNSGSKRFVYKKRPQMHPTPPRSQNTVSRRPENYQYSSLLNPHPSNGDVYYVQHQDGVKQNHHYSFNGPRRSEQHQDKYILQQPGGIFHNGNNPSYDENALPSNLNRNMPFSHQNLQGNNFSPEFQNPNDEPEYEPNVQNPRIGTSMTPINHSIKATVSTGQIHKNRPVAANYHENKSIELDYYRNSSSQKTPFNNTHNKRRSNQTIQEEQESRESPEESKIQTSHHKNYPERSGDQMEEGFVADETVYTSNPGVSRAQGPDDFQSARKTQVQQKHFDSFSNKLGDFSKEESPEPKNANLHFVLMNLQEILARNKIPVNQNPSDSSPDTIIKIVETISHELRLKRDRVEILENEDIEKTKTLDLLKDKNDDLMKAHQKLQRRYDEQDQELEQILRGRENELEEFREKEDAEKQELQYEIENLQSRNKLLERNYNEMENELAITNKNLNNFRAENDNLRYKLRQKEDSIFQNKLIKDKANSSFEVETNHQNILFYQRKEEEKANNRNPIYTEESEDFSREGGSGDKKFKMQKGEIFDQYNPSKEIREIHKFFKDMNELFCPYKDCDHDELMEIIKEKYGILLQSEDLIGLKTQLEIILGLPKNCAKHLILNKIKNMVTSNNGAGSSPEIGMSIEDTEKLNNSELLVEINMLFDSIKSSLKLPKTTNYTQCLKAMKKIVSKRTFKANDRHEKRKTKNKYHASKVALNSTKIDLSKNLSFKKKASPSREISPAAMYSGPSSARNNSKYSKIVYPSVPFGEVPTTRLQPTQKIKRPKRAKKGSTSTSVQKRSPIIKKTKAVK</sequence>
<feature type="region of interest" description="Disordered" evidence="2">
    <location>
        <begin position="736"/>
        <end position="756"/>
    </location>
</feature>
<dbReference type="Proteomes" id="UP001295684">
    <property type="component" value="Unassembled WGS sequence"/>
</dbReference>
<feature type="region of interest" description="Disordered" evidence="2">
    <location>
        <begin position="420"/>
        <end position="470"/>
    </location>
</feature>
<feature type="compositionally biased region" description="Basic residues" evidence="2">
    <location>
        <begin position="1022"/>
        <end position="1031"/>
    </location>
</feature>